<gene>
    <name evidence="6" type="ORF">UU14_C0022G0005</name>
</gene>
<dbReference type="EC" id="2.1.2.2" evidence="2"/>
<keyword evidence="3 6" id="KW-0808">Transferase</keyword>
<dbReference type="GO" id="GO:0006189">
    <property type="term" value="P:'de novo' IMP biosynthetic process"/>
    <property type="evidence" value="ECO:0007669"/>
    <property type="project" value="TreeGrafter"/>
</dbReference>
<evidence type="ECO:0000259" key="5">
    <source>
        <dbReference type="Pfam" id="PF00551"/>
    </source>
</evidence>
<evidence type="ECO:0000256" key="2">
    <source>
        <dbReference type="ARBA" id="ARBA00012254"/>
    </source>
</evidence>
<sequence length="255" mass="28666">MTERHRNRIDLVSFTQGSGSTFEAITQSSKNGLLKDRLRVVGMIAGCEGIGAIERANRLEVPYAVIDRRQFPKGKEGRELFGRAMLKQLNVWSPDIVTQNGWLTLTPEIVISEVGEIYNQHPAPLDPDHKNSEGKPLHVGGRGIHGLAAHATLLYFQRLVGREFPTEATIHRVTQRYDEGAVVYRAPVGAQKFERPETLAARVLPVEHETQIAFLMRAYLGTIVEHHRKVPLVEDCEEKFLWAAMDVARMHYPAG</sequence>
<accession>A0A0G0W8W7</accession>
<dbReference type="SUPFAM" id="SSF53328">
    <property type="entry name" value="Formyltransferase"/>
    <property type="match status" value="1"/>
</dbReference>
<dbReference type="EMBL" id="LBZM01000022">
    <property type="protein sequence ID" value="KKR71657.1"/>
    <property type="molecule type" value="Genomic_DNA"/>
</dbReference>
<evidence type="ECO:0000256" key="3">
    <source>
        <dbReference type="ARBA" id="ARBA00022679"/>
    </source>
</evidence>
<dbReference type="AlphaFoldDB" id="A0A0G0W8W7"/>
<evidence type="ECO:0000313" key="7">
    <source>
        <dbReference type="Proteomes" id="UP000034664"/>
    </source>
</evidence>
<name>A0A0G0W8W7_9BACT</name>
<reference evidence="6 7" key="1">
    <citation type="journal article" date="2015" name="Nature">
        <title>rRNA introns, odd ribosomes, and small enigmatic genomes across a large radiation of phyla.</title>
        <authorList>
            <person name="Brown C.T."/>
            <person name="Hug L.A."/>
            <person name="Thomas B.C."/>
            <person name="Sharon I."/>
            <person name="Castelle C.J."/>
            <person name="Singh A."/>
            <person name="Wilkins M.J."/>
            <person name="Williams K.H."/>
            <person name="Banfield J.F."/>
        </authorList>
    </citation>
    <scope>NUCLEOTIDE SEQUENCE [LARGE SCALE GENOMIC DNA]</scope>
</reference>
<evidence type="ECO:0000256" key="1">
    <source>
        <dbReference type="ARBA" id="ARBA00005054"/>
    </source>
</evidence>
<keyword evidence="4" id="KW-0658">Purine biosynthesis</keyword>
<feature type="domain" description="Formyl transferase N-terminal" evidence="5">
    <location>
        <begin position="12"/>
        <end position="211"/>
    </location>
</feature>
<organism evidence="6 7">
    <name type="scientific">Candidatus Roizmanbacteria bacterium GW2011_GWB1_40_7</name>
    <dbReference type="NCBI Taxonomy" id="1618482"/>
    <lineage>
        <taxon>Bacteria</taxon>
        <taxon>Candidatus Roizmaniibacteriota</taxon>
    </lineage>
</organism>
<dbReference type="Gene3D" id="3.40.50.170">
    <property type="entry name" value="Formyl transferase, N-terminal domain"/>
    <property type="match status" value="1"/>
</dbReference>
<dbReference type="Pfam" id="PF00551">
    <property type="entry name" value="Formyl_trans_N"/>
    <property type="match status" value="1"/>
</dbReference>
<dbReference type="InterPro" id="IPR002376">
    <property type="entry name" value="Formyl_transf_N"/>
</dbReference>
<dbReference type="PANTHER" id="PTHR43369">
    <property type="entry name" value="PHOSPHORIBOSYLGLYCINAMIDE FORMYLTRANSFERASE"/>
    <property type="match status" value="1"/>
</dbReference>
<comment type="pathway">
    <text evidence="1">Purine metabolism; IMP biosynthesis via de novo pathway; N(2)-formyl-N(1)-(5-phospho-D-ribosyl)glycinamide from N(1)-(5-phospho-D-ribosyl)glycinamide (10-formyl THF route): step 1/1.</text>
</comment>
<dbReference type="PANTHER" id="PTHR43369:SF2">
    <property type="entry name" value="PHOSPHORIBOSYLGLYCINAMIDE FORMYLTRANSFERASE"/>
    <property type="match status" value="1"/>
</dbReference>
<evidence type="ECO:0000256" key="4">
    <source>
        <dbReference type="ARBA" id="ARBA00022755"/>
    </source>
</evidence>
<evidence type="ECO:0000313" key="6">
    <source>
        <dbReference type="EMBL" id="KKR71657.1"/>
    </source>
</evidence>
<dbReference type="InterPro" id="IPR036477">
    <property type="entry name" value="Formyl_transf_N_sf"/>
</dbReference>
<dbReference type="GO" id="GO:0004644">
    <property type="term" value="F:phosphoribosylglycinamide formyltransferase activity"/>
    <property type="evidence" value="ECO:0007669"/>
    <property type="project" value="UniProtKB-EC"/>
</dbReference>
<protein>
    <recommendedName>
        <fullName evidence="2">phosphoribosylglycinamide formyltransferase 1</fullName>
        <ecNumber evidence="2">2.1.2.2</ecNumber>
    </recommendedName>
</protein>
<dbReference type="GO" id="GO:0005829">
    <property type="term" value="C:cytosol"/>
    <property type="evidence" value="ECO:0007669"/>
    <property type="project" value="TreeGrafter"/>
</dbReference>
<proteinExistence type="predicted"/>
<comment type="caution">
    <text evidence="6">The sequence shown here is derived from an EMBL/GenBank/DDBJ whole genome shotgun (WGS) entry which is preliminary data.</text>
</comment>
<dbReference type="Proteomes" id="UP000034664">
    <property type="component" value="Unassembled WGS sequence"/>
</dbReference>